<dbReference type="SUPFAM" id="SSF55666">
    <property type="entry name" value="Ribonuclease PH domain 2-like"/>
    <property type="match status" value="1"/>
</dbReference>
<evidence type="ECO:0000313" key="7">
    <source>
        <dbReference type="EMBL" id="PHH54074.1"/>
    </source>
</evidence>
<dbReference type="GO" id="GO:0006364">
    <property type="term" value="P:rRNA processing"/>
    <property type="evidence" value="ECO:0007669"/>
    <property type="project" value="UniProtKB-KW"/>
</dbReference>
<dbReference type="GO" id="GO:0000176">
    <property type="term" value="C:nuclear exosome (RNase complex)"/>
    <property type="evidence" value="ECO:0007669"/>
    <property type="project" value="TreeGrafter"/>
</dbReference>
<sequence length="259" mass="27367">MSSGPEVHLSPLPRADGSAAFSHNGYKVLSSVNGPIEAPKKDEAAFEANIDLIVRPAAGVGGTRERHLESLLHAALSSIIPLKNFPRCLIQIVLQITETPENDYVNAKIVQAQANLAAIPALLHSAILGLMAAAIPLNCLASATVVATAPTAEADGGKQAITVDPSAVEISRARAVHVFSFTSKDELLMAESEGEFSAIELADAMAVAKDVCCRAVKEEQGLDTAMEGTDGNEPTNMRQFMQSVVEAKLRVDMQWKIGA</sequence>
<comment type="subcellular location">
    <subcellularLocation>
        <location evidence="1">Nucleus</location>
    </subcellularLocation>
</comment>
<gene>
    <name evidence="7" type="primary">rrp46</name>
    <name evidence="7" type="ORF">CFIMG_000958RA</name>
</gene>
<dbReference type="InterPro" id="IPR020568">
    <property type="entry name" value="Ribosomal_Su5_D2-typ_SF"/>
</dbReference>
<dbReference type="GO" id="GO:0000177">
    <property type="term" value="C:cytoplasmic exosome (RNase complex)"/>
    <property type="evidence" value="ECO:0007669"/>
    <property type="project" value="TreeGrafter"/>
</dbReference>
<keyword evidence="8" id="KW-1185">Reference proteome</keyword>
<dbReference type="GO" id="GO:0003723">
    <property type="term" value="F:RNA binding"/>
    <property type="evidence" value="ECO:0007669"/>
    <property type="project" value="TreeGrafter"/>
</dbReference>
<reference evidence="7 8" key="1">
    <citation type="journal article" date="2013" name="Fungal Biol.">
        <title>Analysis of microsatellite markers in the genome of the plant pathogen Ceratocystis fimbriata.</title>
        <authorList>
            <person name="Simpson M.C."/>
            <person name="Wilken P.M."/>
            <person name="Coetzee M.P."/>
            <person name="Wingfield M.J."/>
            <person name="Wingfield B.D."/>
        </authorList>
    </citation>
    <scope>NUCLEOTIDE SEQUENCE [LARGE SCALE GENOMIC DNA]</scope>
    <source>
        <strain evidence="7 8">CBS 114723</strain>
    </source>
</reference>
<name>A0A2C5XA35_9PEZI</name>
<dbReference type="Proteomes" id="UP000222788">
    <property type="component" value="Unassembled WGS sequence"/>
</dbReference>
<dbReference type="GO" id="GO:0005730">
    <property type="term" value="C:nucleolus"/>
    <property type="evidence" value="ECO:0007669"/>
    <property type="project" value="TreeGrafter"/>
</dbReference>
<dbReference type="GO" id="GO:0071051">
    <property type="term" value="P:poly(A)-dependent snoRNA 3'-end processing"/>
    <property type="evidence" value="ECO:0007669"/>
    <property type="project" value="TreeGrafter"/>
</dbReference>
<dbReference type="GO" id="GO:0016075">
    <property type="term" value="P:rRNA catabolic process"/>
    <property type="evidence" value="ECO:0007669"/>
    <property type="project" value="TreeGrafter"/>
</dbReference>
<dbReference type="GO" id="GO:0071028">
    <property type="term" value="P:nuclear mRNA surveillance"/>
    <property type="evidence" value="ECO:0007669"/>
    <property type="project" value="TreeGrafter"/>
</dbReference>
<keyword evidence="3" id="KW-0698">rRNA processing</keyword>
<organism evidence="7 8">
    <name type="scientific">Ceratocystis fimbriata CBS 114723</name>
    <dbReference type="NCBI Taxonomy" id="1035309"/>
    <lineage>
        <taxon>Eukaryota</taxon>
        <taxon>Fungi</taxon>
        <taxon>Dikarya</taxon>
        <taxon>Ascomycota</taxon>
        <taxon>Pezizomycotina</taxon>
        <taxon>Sordariomycetes</taxon>
        <taxon>Hypocreomycetidae</taxon>
        <taxon>Microascales</taxon>
        <taxon>Ceratocystidaceae</taxon>
        <taxon>Ceratocystis</taxon>
    </lineage>
</organism>
<dbReference type="OrthoDB" id="27298at2759"/>
<dbReference type="PANTHER" id="PTHR11953">
    <property type="entry name" value="EXOSOME COMPLEX COMPONENT"/>
    <property type="match status" value="1"/>
</dbReference>
<dbReference type="Gene3D" id="3.30.230.70">
    <property type="entry name" value="GHMP Kinase, N-terminal domain"/>
    <property type="match status" value="1"/>
</dbReference>
<dbReference type="GO" id="GO:0034475">
    <property type="term" value="P:U4 snRNA 3'-end processing"/>
    <property type="evidence" value="ECO:0007669"/>
    <property type="project" value="TreeGrafter"/>
</dbReference>
<evidence type="ECO:0000256" key="5">
    <source>
        <dbReference type="ARBA" id="ARBA00023242"/>
    </source>
</evidence>
<dbReference type="Pfam" id="PF01138">
    <property type="entry name" value="RNase_PH"/>
    <property type="match status" value="1"/>
</dbReference>
<feature type="domain" description="Exoribonuclease phosphorolytic" evidence="6">
    <location>
        <begin position="7"/>
        <end position="136"/>
    </location>
</feature>
<dbReference type="AlphaFoldDB" id="A0A2C5XA35"/>
<dbReference type="EMBL" id="APWK03000033">
    <property type="protein sequence ID" value="PHH54074.1"/>
    <property type="molecule type" value="Genomic_DNA"/>
</dbReference>
<dbReference type="SUPFAM" id="SSF54211">
    <property type="entry name" value="Ribosomal protein S5 domain 2-like"/>
    <property type="match status" value="1"/>
</dbReference>
<keyword evidence="4" id="KW-0271">Exosome</keyword>
<comment type="similarity">
    <text evidence="2">Belongs to the RNase PH family.</text>
</comment>
<accession>A0A2C5XA35</accession>
<dbReference type="InterPro" id="IPR036345">
    <property type="entry name" value="ExoRNase_PH_dom2_sf"/>
</dbReference>
<proteinExistence type="inferred from homology"/>
<keyword evidence="5" id="KW-0539">Nucleus</keyword>
<dbReference type="InterPro" id="IPR050080">
    <property type="entry name" value="RNase_PH"/>
</dbReference>
<protein>
    <submittedName>
        <fullName evidence="7">Exosome complex component rrp46</fullName>
    </submittedName>
</protein>
<evidence type="ECO:0000256" key="1">
    <source>
        <dbReference type="ARBA" id="ARBA00004123"/>
    </source>
</evidence>
<dbReference type="InterPro" id="IPR001247">
    <property type="entry name" value="ExoRNase_PH_dom1"/>
</dbReference>
<comment type="caution">
    <text evidence="7">The sequence shown here is derived from an EMBL/GenBank/DDBJ whole genome shotgun (WGS) entry which is preliminary data.</text>
</comment>
<reference evidence="7 8" key="2">
    <citation type="journal article" date="2013" name="IMA Fungus">
        <title>IMA Genome-F 1: Ceratocystis fimbriata: Draft nuclear genome sequence for the plant pathogen, Ceratocystis fimbriata.</title>
        <authorList>
            <person name="Wilken P.M."/>
            <person name="Steenkamp E.T."/>
            <person name="Wingfield M.J."/>
            <person name="de Beer Z.W."/>
            <person name="Wingfield B.D."/>
        </authorList>
    </citation>
    <scope>NUCLEOTIDE SEQUENCE [LARGE SCALE GENOMIC DNA]</scope>
    <source>
        <strain evidence="7 8">CBS 114723</strain>
    </source>
</reference>
<dbReference type="InterPro" id="IPR027408">
    <property type="entry name" value="PNPase/RNase_PH_dom_sf"/>
</dbReference>
<evidence type="ECO:0000259" key="6">
    <source>
        <dbReference type="Pfam" id="PF01138"/>
    </source>
</evidence>
<dbReference type="STRING" id="1035309.A0A2C5XA35"/>
<evidence type="ECO:0000256" key="3">
    <source>
        <dbReference type="ARBA" id="ARBA00022552"/>
    </source>
</evidence>
<evidence type="ECO:0000256" key="4">
    <source>
        <dbReference type="ARBA" id="ARBA00022835"/>
    </source>
</evidence>
<dbReference type="PANTHER" id="PTHR11953:SF1">
    <property type="entry name" value="EXOSOME COMPLEX COMPONENT RRP46"/>
    <property type="match status" value="1"/>
</dbReference>
<evidence type="ECO:0000256" key="2">
    <source>
        <dbReference type="ARBA" id="ARBA00006678"/>
    </source>
</evidence>
<evidence type="ECO:0000313" key="8">
    <source>
        <dbReference type="Proteomes" id="UP000222788"/>
    </source>
</evidence>